<dbReference type="InterPro" id="IPR036779">
    <property type="entry name" value="LysM_dom_sf"/>
</dbReference>
<dbReference type="Pfam" id="PF00704">
    <property type="entry name" value="Glyco_hydro_18"/>
    <property type="match status" value="1"/>
</dbReference>
<feature type="disulfide bond" evidence="13">
    <location>
        <begin position="464"/>
        <end position="468"/>
    </location>
</feature>
<evidence type="ECO:0000256" key="1">
    <source>
        <dbReference type="ARBA" id="ARBA00000822"/>
    </source>
</evidence>
<dbReference type="GO" id="GO:0006032">
    <property type="term" value="P:chitin catabolic process"/>
    <property type="evidence" value="ECO:0007669"/>
    <property type="project" value="UniProtKB-KW"/>
</dbReference>
<keyword evidence="9" id="KW-0843">Virulence</keyword>
<dbReference type="GO" id="GO:0000272">
    <property type="term" value="P:polysaccharide catabolic process"/>
    <property type="evidence" value="ECO:0007669"/>
    <property type="project" value="UniProtKB-KW"/>
</dbReference>
<evidence type="ECO:0000256" key="5">
    <source>
        <dbReference type="ARBA" id="ARBA00022525"/>
    </source>
</evidence>
<comment type="caution">
    <text evidence="13">Lacks conserved residue(s) required for the propagation of feature annotation.</text>
</comment>
<dbReference type="PANTHER" id="PTHR47700">
    <property type="entry name" value="V CHITINASE, PUTATIVE (AFU_ORTHOLOGUE AFUA_6G13720)-RELATED"/>
    <property type="match status" value="1"/>
</dbReference>
<feature type="domain" description="GH18" evidence="18">
    <location>
        <begin position="480"/>
        <end position="849"/>
    </location>
</feature>
<gene>
    <name evidence="19" type="ORF">CCHR01_18600</name>
</gene>
<dbReference type="Gene3D" id="3.10.50.10">
    <property type="match status" value="1"/>
</dbReference>
<dbReference type="Pfam" id="PF14856">
    <property type="entry name" value="Hce2"/>
    <property type="match status" value="1"/>
</dbReference>
<dbReference type="EC" id="3.2.1.14" evidence="4"/>
<proteinExistence type="inferred from homology"/>
<dbReference type="InterPro" id="IPR029226">
    <property type="entry name" value="Ecp2-like"/>
</dbReference>
<feature type="signal peptide" evidence="15">
    <location>
        <begin position="1"/>
        <end position="23"/>
    </location>
</feature>
<dbReference type="PROSITE" id="PS01095">
    <property type="entry name" value="GH18_1"/>
    <property type="match status" value="1"/>
</dbReference>
<evidence type="ECO:0000256" key="8">
    <source>
        <dbReference type="ARBA" id="ARBA00023024"/>
    </source>
</evidence>
<dbReference type="EMBL" id="JAQOWY010000769">
    <property type="protein sequence ID" value="KAK1838778.1"/>
    <property type="molecule type" value="Genomic_DNA"/>
</dbReference>
<dbReference type="Gene3D" id="3.10.350.10">
    <property type="entry name" value="LysM domain"/>
    <property type="match status" value="1"/>
</dbReference>
<dbReference type="InterPro" id="IPR011583">
    <property type="entry name" value="Chitinase_II/V-like_cat"/>
</dbReference>
<dbReference type="PANTHER" id="PTHR47700:SF1">
    <property type="entry name" value="CHITINASE"/>
    <property type="match status" value="1"/>
</dbReference>
<dbReference type="InterPro" id="IPR017853">
    <property type="entry name" value="GH"/>
</dbReference>
<feature type="domain" description="LysM" evidence="17">
    <location>
        <begin position="341"/>
        <end position="389"/>
    </location>
</feature>
<evidence type="ECO:0000256" key="12">
    <source>
        <dbReference type="ARBA" id="ARBA00023326"/>
    </source>
</evidence>
<keyword evidence="10" id="KW-0119">Carbohydrate metabolism</keyword>
<evidence type="ECO:0000256" key="9">
    <source>
        <dbReference type="ARBA" id="ARBA00023026"/>
    </source>
</evidence>
<evidence type="ECO:0000256" key="3">
    <source>
        <dbReference type="ARBA" id="ARBA00008682"/>
    </source>
</evidence>
<evidence type="ECO:0000259" key="18">
    <source>
        <dbReference type="PROSITE" id="PS51910"/>
    </source>
</evidence>
<keyword evidence="15" id="KW-0732">Signal</keyword>
<keyword evidence="6 13" id="KW-0147">Chitin-binding</keyword>
<feature type="disulfide bond" evidence="13">
    <location>
        <begin position="432"/>
        <end position="446"/>
    </location>
</feature>
<dbReference type="SUPFAM" id="SSF51445">
    <property type="entry name" value="(Trans)glycosidases"/>
    <property type="match status" value="1"/>
</dbReference>
<dbReference type="InterPro" id="IPR029070">
    <property type="entry name" value="Chitinase_insertion_sf"/>
</dbReference>
<dbReference type="PROSITE" id="PS51782">
    <property type="entry name" value="LYSM"/>
    <property type="match status" value="1"/>
</dbReference>
<keyword evidence="13" id="KW-1015">Disulfide bond</keyword>
<dbReference type="PROSITE" id="PS50941">
    <property type="entry name" value="CHIT_BIND_I_2"/>
    <property type="match status" value="1"/>
</dbReference>
<evidence type="ECO:0000259" key="17">
    <source>
        <dbReference type="PROSITE" id="PS51782"/>
    </source>
</evidence>
<feature type="disulfide bond" evidence="13">
    <location>
        <begin position="427"/>
        <end position="439"/>
    </location>
</feature>
<evidence type="ECO:0000313" key="19">
    <source>
        <dbReference type="EMBL" id="KAK1838778.1"/>
    </source>
</evidence>
<keyword evidence="7 14" id="KW-0378">Hydrolase</keyword>
<evidence type="ECO:0000256" key="4">
    <source>
        <dbReference type="ARBA" id="ARBA00012729"/>
    </source>
</evidence>
<feature type="chain" id="PRO_5042119524" description="chitinase" evidence="15">
    <location>
        <begin position="24"/>
        <end position="1452"/>
    </location>
</feature>
<dbReference type="PROSITE" id="PS51910">
    <property type="entry name" value="GH18_2"/>
    <property type="match status" value="1"/>
</dbReference>
<evidence type="ECO:0000256" key="10">
    <source>
        <dbReference type="ARBA" id="ARBA00023277"/>
    </source>
</evidence>
<dbReference type="Proteomes" id="UP001243330">
    <property type="component" value="Unassembled WGS sequence"/>
</dbReference>
<dbReference type="InterPro" id="IPR053214">
    <property type="entry name" value="LysM12-like"/>
</dbReference>
<dbReference type="SUPFAM" id="SSF57016">
    <property type="entry name" value="Plant lectins/antimicrobial peptides"/>
    <property type="match status" value="1"/>
</dbReference>
<dbReference type="SUPFAM" id="SSF54556">
    <property type="entry name" value="Chitinase insertion domain"/>
    <property type="match status" value="1"/>
</dbReference>
<comment type="subcellular location">
    <subcellularLocation>
        <location evidence="2">Secreted</location>
    </subcellularLocation>
</comment>
<comment type="similarity">
    <text evidence="3">Belongs to the glycosyl hydrolase 18 family. Chitinase class V subfamily.</text>
</comment>
<evidence type="ECO:0000256" key="6">
    <source>
        <dbReference type="ARBA" id="ARBA00022669"/>
    </source>
</evidence>
<comment type="caution">
    <text evidence="19">The sequence shown here is derived from an EMBL/GenBank/DDBJ whole genome shotgun (WGS) entry which is preliminary data.</text>
</comment>
<dbReference type="InterPro" id="IPR036861">
    <property type="entry name" value="Endochitinase-like_sf"/>
</dbReference>
<comment type="catalytic activity">
    <reaction evidence="1">
        <text>Random endo-hydrolysis of N-acetyl-beta-D-glucosaminide (1-&gt;4)-beta-linkages in chitin and chitodextrins.</text>
        <dbReference type="EC" id="3.2.1.14"/>
    </reaction>
</comment>
<dbReference type="GO" id="GO:0005576">
    <property type="term" value="C:extracellular region"/>
    <property type="evidence" value="ECO:0007669"/>
    <property type="project" value="UniProtKB-SubCell"/>
</dbReference>
<sequence>MVKSPWRKLALAASIVLPAAIQAIDVCPGRCVEAGPSSGNWSVYPNFNIIKRCQQTMFYGFSLYDPVDDPESTHRIAACSSYGTDFNNLDSEPVAARLLDAASPVDVKFKLGWWHEGFGLAKAAIRSLVAQTREYIDNGHGASDRPFILYGRSGQATVGVYIGRGLLNQGLSGSALQIFEDNFDTLNVTTPSLAMQLCSPDYDGTHIFGVIVTSNATFAPIQNAIKSWANATCLSFADSQEFPGKATFTTPLLNGTVSNNSTTSNSTFLARSNALETRADCRTVQVESGQGCAELAVKCGISGADFEKFNPGICSKLKPKQHVCCSLPDFSPKPGADGSCFAYDVQQDDNCANLGAEYSLTNDDIESFNKNTWGWSGCAMLYTKTKMCLSKGTPPFPAPIANAQCGPQKPGSKPPTDGGKIADLNPCPLNACCNIWGQCGITRDFCIDTNTGPPGIAKNGTYGCISNCGVEVVRGTGSGAIKLAYFQGYGLGRKCLYQDALQIDTSKYTHLHFGFGTLTPSYEVKVGDALSSYQFNEFKRVRGAKRILSFGGWDFSTFPDTYFIFREGVKPANRMKMATNIANFIKTHELDGVDIDWEYPGAPDLPDFDPGKAEDGPNYLAFLAVLKNLLPGKTVAIAAPASYWYLKQFPIKDISKVVDYTVYMTYDLHGQWDAHNQYSQENCDTGNCLRSQVNLTETRKALAMVTKAGVPGNKIVVGVTSYGRSFQMAEAGCWGPGCKFTGDRLTSYATPGRCTGTAGYIADAEIKEIISGGGAKRQSRVVTHLLDASSNSDILVYDNNQWVGYMSESTKAVRAKLYASLGMAGTTDWASDLQDFNSVPKPAKDWASFIALAASGSDPKESTTTIGKWKDFTCETDVVADPFRVTPQERWKAVDADSAWREVVSKWFSTDKDQHLTFSESLERTLKSGASKRCESLNGQKDNCDELIDCPNGANGDKSGPAAQFVWNSIIQIHKMYHTYRTTLLQLIGPYANGGDEMEDTFAPIPEEKTNQWLNILIDLLTIGTLGGAGPFFNGFLKTLPAFTDSKTFDNTKDTVLMLMGQTTTLAKDMLSSPDQDPWTPQEQNNFSNYMNQVIFGWMNATEYTLGKLLGGEKEYVTVLGNLMSEGKLIVGAKKGDSQKDPTAGEIEANLFKTIYGYSIPALWRRSKTYAFVLNSGEGCSGNPLSKYVDDDTAEATKVCHDGTLYYLVDPKDDARICECKRVTDVGPCQTTCRDNKFSVPVGLDRLGDFGGLSVADLVKGSVNTWRHNNKENKRLNITQMALEKSTQSDLLDINIQTPGFVQLPVCSPDRAFQSWETGKKGGSDNYPCDIPPGKDHCGESPFENRGSDTSPKVEDCKQIIKNIEGDGSTEFTHRITGHREILDFGSCHFGIERTGGTGGAVEFRVGGQDVIDVINESIKRFGGSGRIGAQGVMPCSGTTAGTKVNVEWGIY</sequence>
<keyword evidence="20" id="KW-1185">Reference proteome</keyword>
<keyword evidence="8" id="KW-0146">Chitin degradation</keyword>
<feature type="domain" description="Chitin-binding type-1" evidence="16">
    <location>
        <begin position="402"/>
        <end position="470"/>
    </location>
</feature>
<protein>
    <recommendedName>
        <fullName evidence="4">chitinase</fullName>
        <ecNumber evidence="4">3.2.1.14</ecNumber>
    </recommendedName>
</protein>
<evidence type="ECO:0000256" key="2">
    <source>
        <dbReference type="ARBA" id="ARBA00004613"/>
    </source>
</evidence>
<accession>A0AAD8ZZU8</accession>
<organism evidence="19 20">
    <name type="scientific">Colletotrichum chrysophilum</name>
    <dbReference type="NCBI Taxonomy" id="1836956"/>
    <lineage>
        <taxon>Eukaryota</taxon>
        <taxon>Fungi</taxon>
        <taxon>Dikarya</taxon>
        <taxon>Ascomycota</taxon>
        <taxon>Pezizomycotina</taxon>
        <taxon>Sordariomycetes</taxon>
        <taxon>Hypocreomycetidae</taxon>
        <taxon>Glomerellales</taxon>
        <taxon>Glomerellaceae</taxon>
        <taxon>Colletotrichum</taxon>
        <taxon>Colletotrichum gloeosporioides species complex</taxon>
    </lineage>
</organism>
<dbReference type="Gene3D" id="3.30.60.10">
    <property type="entry name" value="Endochitinase-like"/>
    <property type="match status" value="1"/>
</dbReference>
<evidence type="ECO:0000256" key="7">
    <source>
        <dbReference type="ARBA" id="ARBA00022801"/>
    </source>
</evidence>
<dbReference type="GO" id="GO:0008061">
    <property type="term" value="F:chitin binding"/>
    <property type="evidence" value="ECO:0007669"/>
    <property type="project" value="UniProtKB-UniRule"/>
</dbReference>
<dbReference type="Gene3D" id="3.20.20.80">
    <property type="entry name" value="Glycosidases"/>
    <property type="match status" value="1"/>
</dbReference>
<keyword evidence="12" id="KW-0624">Polysaccharide degradation</keyword>
<evidence type="ECO:0000259" key="16">
    <source>
        <dbReference type="PROSITE" id="PS50941"/>
    </source>
</evidence>
<dbReference type="InterPro" id="IPR001579">
    <property type="entry name" value="Glyco_hydro_18_chit_AS"/>
</dbReference>
<evidence type="ECO:0000313" key="20">
    <source>
        <dbReference type="Proteomes" id="UP001243330"/>
    </source>
</evidence>
<evidence type="ECO:0000256" key="13">
    <source>
        <dbReference type="PROSITE-ProRule" id="PRU00261"/>
    </source>
</evidence>
<keyword evidence="5" id="KW-0964">Secreted</keyword>
<dbReference type="CDD" id="cd02878">
    <property type="entry name" value="GH18_zymocin_alpha"/>
    <property type="match status" value="1"/>
</dbReference>
<dbReference type="SMART" id="SM00636">
    <property type="entry name" value="Glyco_18"/>
    <property type="match status" value="1"/>
</dbReference>
<reference evidence="19" key="1">
    <citation type="submission" date="2023-01" db="EMBL/GenBank/DDBJ databases">
        <title>Colletotrichum chrysophilum M932 genome sequence.</title>
        <authorList>
            <person name="Baroncelli R."/>
        </authorList>
    </citation>
    <scope>NUCLEOTIDE SEQUENCE</scope>
    <source>
        <strain evidence="19">M932</strain>
    </source>
</reference>
<dbReference type="InterPro" id="IPR001223">
    <property type="entry name" value="Glyco_hydro18_cat"/>
</dbReference>
<keyword evidence="11 14" id="KW-0326">Glycosidase</keyword>
<dbReference type="GO" id="GO:0008843">
    <property type="term" value="F:endochitinase activity"/>
    <property type="evidence" value="ECO:0007669"/>
    <property type="project" value="UniProtKB-EC"/>
</dbReference>
<name>A0AAD8ZZU8_9PEZI</name>
<evidence type="ECO:0000256" key="15">
    <source>
        <dbReference type="SAM" id="SignalP"/>
    </source>
</evidence>
<dbReference type="InterPro" id="IPR001002">
    <property type="entry name" value="Chitin-bd_1"/>
</dbReference>
<evidence type="ECO:0000256" key="11">
    <source>
        <dbReference type="ARBA" id="ARBA00023295"/>
    </source>
</evidence>
<evidence type="ECO:0000256" key="14">
    <source>
        <dbReference type="RuleBase" id="RU000489"/>
    </source>
</evidence>
<dbReference type="InterPro" id="IPR018392">
    <property type="entry name" value="LysM"/>
</dbReference>